<organism evidence="3 4">
    <name type="scientific">Dendrobium nobile</name>
    <name type="common">Orchid</name>
    <dbReference type="NCBI Taxonomy" id="94219"/>
    <lineage>
        <taxon>Eukaryota</taxon>
        <taxon>Viridiplantae</taxon>
        <taxon>Streptophyta</taxon>
        <taxon>Embryophyta</taxon>
        <taxon>Tracheophyta</taxon>
        <taxon>Spermatophyta</taxon>
        <taxon>Magnoliopsida</taxon>
        <taxon>Liliopsida</taxon>
        <taxon>Asparagales</taxon>
        <taxon>Orchidaceae</taxon>
        <taxon>Epidendroideae</taxon>
        <taxon>Malaxideae</taxon>
        <taxon>Dendrobiinae</taxon>
        <taxon>Dendrobium</taxon>
    </lineage>
</organism>
<dbReference type="AlphaFoldDB" id="A0A8T3BB76"/>
<comment type="similarity">
    <text evidence="1">Belongs to the iron/ascorbate-dependent oxidoreductase family.</text>
</comment>
<evidence type="ECO:0000313" key="3">
    <source>
        <dbReference type="EMBL" id="KAI0510299.1"/>
    </source>
</evidence>
<accession>A0A8T3BB76</accession>
<name>A0A8T3BB76_DENNO</name>
<dbReference type="PROSITE" id="PS51471">
    <property type="entry name" value="FE2OG_OXY"/>
    <property type="match status" value="1"/>
</dbReference>
<reference evidence="3" key="1">
    <citation type="journal article" date="2022" name="Front. Genet.">
        <title>Chromosome-Scale Assembly of the Dendrobium nobile Genome Provides Insights Into the Molecular Mechanism of the Biosynthesis of the Medicinal Active Ingredient of Dendrobium.</title>
        <authorList>
            <person name="Xu Q."/>
            <person name="Niu S.-C."/>
            <person name="Li K.-L."/>
            <person name="Zheng P.-J."/>
            <person name="Zhang X.-J."/>
            <person name="Jia Y."/>
            <person name="Liu Y."/>
            <person name="Niu Y.-X."/>
            <person name="Yu L.-H."/>
            <person name="Chen D.-F."/>
            <person name="Zhang G.-Q."/>
        </authorList>
    </citation>
    <scope>NUCLEOTIDE SEQUENCE</scope>
    <source>
        <tissue evidence="3">Leaf</tissue>
    </source>
</reference>
<keyword evidence="1" id="KW-0408">Iron</keyword>
<feature type="domain" description="Fe2OG dioxygenase" evidence="2">
    <location>
        <begin position="161"/>
        <end position="263"/>
    </location>
</feature>
<dbReference type="SUPFAM" id="SSF51197">
    <property type="entry name" value="Clavaminate synthase-like"/>
    <property type="match status" value="1"/>
</dbReference>
<dbReference type="PANTHER" id="PTHR47990">
    <property type="entry name" value="2-OXOGLUTARATE (2OG) AND FE(II)-DEPENDENT OXYGENASE SUPERFAMILY PROTEIN-RELATED"/>
    <property type="match status" value="1"/>
</dbReference>
<dbReference type="SMR" id="A0A8T3BB76"/>
<keyword evidence="4" id="KW-1185">Reference proteome</keyword>
<dbReference type="Pfam" id="PF03171">
    <property type="entry name" value="2OG-FeII_Oxy"/>
    <property type="match status" value="1"/>
</dbReference>
<dbReference type="EMBL" id="JAGYWB010000009">
    <property type="protein sequence ID" value="KAI0510299.1"/>
    <property type="molecule type" value="Genomic_DNA"/>
</dbReference>
<keyword evidence="1" id="KW-0479">Metal-binding</keyword>
<dbReference type="GO" id="GO:0016491">
    <property type="term" value="F:oxidoreductase activity"/>
    <property type="evidence" value="ECO:0007669"/>
    <property type="project" value="UniProtKB-KW"/>
</dbReference>
<comment type="caution">
    <text evidence="3">The sequence shown here is derived from an EMBL/GenBank/DDBJ whole genome shotgun (WGS) entry which is preliminary data.</text>
</comment>
<evidence type="ECO:0000313" key="4">
    <source>
        <dbReference type="Proteomes" id="UP000829196"/>
    </source>
</evidence>
<proteinExistence type="inferred from homology"/>
<keyword evidence="1" id="KW-0560">Oxidoreductase</keyword>
<evidence type="ECO:0000256" key="1">
    <source>
        <dbReference type="RuleBase" id="RU003682"/>
    </source>
</evidence>
<evidence type="ECO:0000259" key="2">
    <source>
        <dbReference type="PROSITE" id="PS51471"/>
    </source>
</evidence>
<sequence length="315" mass="36103">MGYLSGVDRKNLELPIVDLSGLEMTRFDEKSWVIARSKIAEALETYGCFEVVYDEVSFELRNELLGLILPNMFTMLLLNKRSDGWYTKLGFPFLAVDLNDPNSPINVQEYANDIWPQGNDFFCNIVLKYAKHMQELMNMIHRMIIESLGLEDHYDSHMSSLTYSIRFSNYYKDTLDDGINIALPSHKDPNYVSIICPHNVGGLEVEAANGEWIQSKPMKNSFTVFVGEAFKAWSNGRLNAPTHLVKLKSETEKRYAVIFSTKPNITNDIVSAPKELIDEQHPLLFKPFKYYDYLNFRCSDEGEKVDDALKAYCGV</sequence>
<dbReference type="InterPro" id="IPR044861">
    <property type="entry name" value="IPNS-like_FE2OG_OXY"/>
</dbReference>
<dbReference type="Gene3D" id="2.60.120.330">
    <property type="entry name" value="B-lactam Antibiotic, Isopenicillin N Synthase, Chain"/>
    <property type="match status" value="1"/>
</dbReference>
<protein>
    <recommendedName>
        <fullName evidence="2">Fe2OG dioxygenase domain-containing protein</fullName>
    </recommendedName>
</protein>
<dbReference type="GO" id="GO:0046872">
    <property type="term" value="F:metal ion binding"/>
    <property type="evidence" value="ECO:0007669"/>
    <property type="project" value="UniProtKB-KW"/>
</dbReference>
<dbReference type="OrthoDB" id="288590at2759"/>
<dbReference type="InterPro" id="IPR050231">
    <property type="entry name" value="Iron_ascorbate_oxido_reductase"/>
</dbReference>
<dbReference type="InterPro" id="IPR027443">
    <property type="entry name" value="IPNS-like_sf"/>
</dbReference>
<gene>
    <name evidence="3" type="ORF">KFK09_010900</name>
</gene>
<dbReference type="Proteomes" id="UP000829196">
    <property type="component" value="Unassembled WGS sequence"/>
</dbReference>
<dbReference type="InterPro" id="IPR005123">
    <property type="entry name" value="Oxoglu/Fe-dep_dioxygenase_dom"/>
</dbReference>